<evidence type="ECO:0008006" key="5">
    <source>
        <dbReference type="Google" id="ProtNLM"/>
    </source>
</evidence>
<dbReference type="RefSeq" id="WP_101302082.1">
    <property type="nucleotide sequence ID" value="NZ_CP025197.1"/>
</dbReference>
<dbReference type="Proteomes" id="UP000233534">
    <property type="component" value="Chromosome"/>
</dbReference>
<dbReference type="EMBL" id="CP025197">
    <property type="protein sequence ID" value="AUG58021.1"/>
    <property type="molecule type" value="Genomic_DNA"/>
</dbReference>
<dbReference type="EMBL" id="NEMB01000003">
    <property type="protein sequence ID" value="PQQ67912.1"/>
    <property type="molecule type" value="Genomic_DNA"/>
</dbReference>
<evidence type="ECO:0000313" key="3">
    <source>
        <dbReference type="Proteomes" id="UP000233534"/>
    </source>
</evidence>
<evidence type="ECO:0000313" key="4">
    <source>
        <dbReference type="Proteomes" id="UP000239720"/>
    </source>
</evidence>
<reference evidence="2 4" key="2">
    <citation type="journal article" date="2018" name="Syst. Appl. Microbiol.">
        <title>Characterization and high-quality draft genome sequence of Herbivorax saccincola A7, an anaerobic, alkaliphilic, thermophilic, cellulolytic, and xylanolytic bacterium.</title>
        <authorList>
            <person name="Aikawa S."/>
            <person name="Baramee S."/>
            <person name="Sermsathanaswadi J."/>
            <person name="Thianheng P."/>
            <person name="Tachaapaikoon C."/>
            <person name="Shikata A."/>
            <person name="Waeonukul R."/>
            <person name="Pason P."/>
            <person name="Ratanakhanokchai K."/>
            <person name="Kosugi A."/>
        </authorList>
    </citation>
    <scope>NUCLEOTIDE SEQUENCE [LARGE SCALE GENOMIC DNA]</scope>
    <source>
        <strain evidence="2 4">A7</strain>
    </source>
</reference>
<dbReference type="Proteomes" id="UP000239720">
    <property type="component" value="Unassembled WGS sequence"/>
</dbReference>
<protein>
    <recommendedName>
        <fullName evidence="5">Spo0E like sporulation regulatory protein</fullName>
    </recommendedName>
</protein>
<proteinExistence type="predicted"/>
<accession>A0A2K9EN33</accession>
<name>A0A2K9EN33_9FIRM</name>
<evidence type="ECO:0000313" key="1">
    <source>
        <dbReference type="EMBL" id="AUG58021.1"/>
    </source>
</evidence>
<gene>
    <name evidence="2" type="ORF">B9R14_14855</name>
    <name evidence="1" type="ORF">HVS_10630</name>
</gene>
<organism evidence="1 3">
    <name type="scientific">Acetivibrio saccincola</name>
    <dbReference type="NCBI Taxonomy" id="1677857"/>
    <lineage>
        <taxon>Bacteria</taxon>
        <taxon>Bacillati</taxon>
        <taxon>Bacillota</taxon>
        <taxon>Clostridia</taxon>
        <taxon>Eubacteriales</taxon>
        <taxon>Oscillospiraceae</taxon>
        <taxon>Acetivibrio</taxon>
    </lineage>
</organism>
<dbReference type="KEGG" id="hsc:HVS_10630"/>
<dbReference type="AlphaFoldDB" id="A0A2K9EN33"/>
<keyword evidence="3" id="KW-1185">Reference proteome</keyword>
<reference evidence="1 3" key="1">
    <citation type="submission" date="2017-12" db="EMBL/GenBank/DDBJ databases">
        <title>Complete genome sequence of Herbivorax saccincola GGR1, a novel Cellulosome-producing hydrolytic bacterium in a thermophilic biogas plant, established by Illumina and Nanopore MinION sequencing.</title>
        <authorList>
            <person name="Pechtl A."/>
            <person name="Ruckert C."/>
            <person name="Koeck D.E."/>
            <person name="Maus I."/>
            <person name="Winkler A."/>
            <person name="Kalinowski J."/>
            <person name="Puhler A."/>
            <person name="Schwarz W.W."/>
            <person name="Zverlov V.V."/>
            <person name="Schluter A."/>
            <person name="Liebl W."/>
        </authorList>
    </citation>
    <scope>NUCLEOTIDE SEQUENCE [LARGE SCALE GENOMIC DNA]</scope>
    <source>
        <strain evidence="1">GGR1</strain>
        <strain evidence="3">SR1</strain>
    </source>
</reference>
<evidence type="ECO:0000313" key="2">
    <source>
        <dbReference type="EMBL" id="PQQ67912.1"/>
    </source>
</evidence>
<dbReference type="OrthoDB" id="2085303at2"/>
<sequence length="60" mass="6897">MVQSEIRLLQDKLNSMIDCEDDYAKIYEMSVQLDLLIAKYYDEQLGGRHKISGAGCKNKN</sequence>